<feature type="domain" description="Ig-like" evidence="2">
    <location>
        <begin position="1553"/>
        <end position="1615"/>
    </location>
</feature>
<feature type="domain" description="Ig-like" evidence="2">
    <location>
        <begin position="1375"/>
        <end position="1437"/>
    </location>
</feature>
<feature type="domain" description="Ig-like" evidence="2">
    <location>
        <begin position="530"/>
        <end position="591"/>
    </location>
</feature>
<feature type="domain" description="Ig-like" evidence="2">
    <location>
        <begin position="1464"/>
        <end position="1526"/>
    </location>
</feature>
<reference evidence="3 4" key="1">
    <citation type="submission" date="2021-10" db="EMBL/GenBank/DDBJ databases">
        <title>Collection of gut derived symbiotic bacterial strains cultured from healthy donors.</title>
        <authorList>
            <person name="Lin H."/>
            <person name="Littmann E."/>
            <person name="Kohout C."/>
            <person name="Pamer E.G."/>
        </authorList>
    </citation>
    <scope>NUCLEOTIDE SEQUENCE [LARGE SCALE GENOMIC DNA]</scope>
    <source>
        <strain evidence="3 4">DFI.1.165</strain>
    </source>
</reference>
<keyword evidence="4" id="KW-1185">Reference proteome</keyword>
<name>A0ABS8DJV1_9FIRM</name>
<organism evidence="3 4">
    <name type="scientific">Bariatricus massiliensis</name>
    <dbReference type="NCBI Taxonomy" id="1745713"/>
    <lineage>
        <taxon>Bacteria</taxon>
        <taxon>Bacillati</taxon>
        <taxon>Bacillota</taxon>
        <taxon>Clostridia</taxon>
        <taxon>Lachnospirales</taxon>
        <taxon>Lachnospiraceae</taxon>
        <taxon>Bariatricus</taxon>
    </lineage>
</organism>
<feature type="non-terminal residue" evidence="3">
    <location>
        <position position="1662"/>
    </location>
</feature>
<evidence type="ECO:0000313" key="3">
    <source>
        <dbReference type="EMBL" id="MCB7388694.1"/>
    </source>
</evidence>
<dbReference type="Pfam" id="PF07523">
    <property type="entry name" value="Big_3"/>
    <property type="match status" value="8"/>
</dbReference>
<feature type="compositionally biased region" description="Acidic residues" evidence="1">
    <location>
        <begin position="78"/>
        <end position="95"/>
    </location>
</feature>
<feature type="domain" description="Ig-like" evidence="2">
    <location>
        <begin position="365"/>
        <end position="430"/>
    </location>
</feature>
<dbReference type="EMBL" id="JAJCIS010000014">
    <property type="protein sequence ID" value="MCB7388694.1"/>
    <property type="molecule type" value="Genomic_DNA"/>
</dbReference>
<feature type="compositionally biased region" description="Basic and acidic residues" evidence="1">
    <location>
        <begin position="1642"/>
        <end position="1652"/>
    </location>
</feature>
<evidence type="ECO:0000313" key="4">
    <source>
        <dbReference type="Proteomes" id="UP001299546"/>
    </source>
</evidence>
<dbReference type="InterPro" id="IPR022038">
    <property type="entry name" value="Ig-like_bact"/>
</dbReference>
<proteinExistence type="predicted"/>
<evidence type="ECO:0000259" key="2">
    <source>
        <dbReference type="Pfam" id="PF07523"/>
    </source>
</evidence>
<sequence length="1662" mass="179199">MKKRRHTKGIKRTLCLFLTIMVMTGLINRSFADEMEDIAAVSQEMSQETAITVAEEPVTEEEVVEEQVTEDSSVPEDPVVEESEAEAPSDIEESVSEEVLIAEKPVQEEVPAAEETSEVQDQDLLEDAVSPAGATEAQKVMVHWMENGLNASETMSPIHYAGSKIDVDIYQAASAEGPWTYVQTISPFKNGNQNWLQFFNRDSSLYYKIEPVVPDGYSAVFEIKDYAPGVITEGSNILKPGTPISSFGVEIYMVYGEVVKPESPITGFYVGDLPSKMDYTIGESLDKTGMTCRARRSNNTFVDIDPADCTVEPAVFTEVGKQLVIVSYYDSSSGKTFKDAGFLVTVTAGETPVKTLSSIAITTAPAKITYTEGESFDKTGMVVTATYSDNSTEKLADGAYTFAPNRPLTTADTKIIVTYQGKTAIQNIKVNPQEATLTEIYVKNAPATVNYIEGQKLSLTGMQVYAKYSNKTEKDVTGSCTFLPANGAALKTTDTAISISYKEGAVTKTASQTITVSKKEMTGLVITGTAAKTNYLTGETFDPAGLTFTVQYNDDSTKAVSADACKITPSTLTKETTKVTVTFTEGGKNVSAEYGGITVEDDLYVLDSLEITTPPSKITYIEGQTFDPAGIVVEAVSKNSKGEEKRETVTASCTYVPSLTTPLQTTNSSVQISYSDTSGKDKTTKTVVQYITVVKKTLTEIVLSGKAATTTYMEGESFEPDGITVTAKYNNGSQKVLKPIEYSISPAVLSVGDKKVTFSYEENGVKKTADYTGITVNAVPAVLQSLQITHNPDKVIYTEGENFDPTGLILTAVYDKGGNKVLNPGEYTVTPDRALRTTDTQMTFSYTDGGTAKQVSLKITVEKKPEPVTLTGIQVTTPPTKANYVEGQIFNPAGMVVTATYSDGTMKTVTGYTCTPSAGTALTTADTNVTVAYTEDGNTFTASSPIHVAKKEVIGIHTEGTPKVTYVEGESFQAAGMKVFADYNDGTKAEVSGYVVTPNPLTKETTEVTITYAGFSVKYTGIIVAEAPVVLDHIYIHDEPKTTTYVEGQSFKPEGLVVMAVYSNDQEAEVTGSCSFSPDIAEKLKTTHTKIVVTYKEGDVEKTTEQEIKVNPKVLASIRLEGKAQREYKTGESFNPEGLNVYAVYNDNSEVAAALGACTIEPDPLTAGITQVTITYMGKSAVYRGLTVTDPVVEPTLTGISVTVLPKTSYVEGQTFDPAGIEVTASYSDNTSKKVTDVTYSPDENTPLTTDDTKITVNYTEKDITVETEIPVTVTARVLDKLVITGEAKKDYKEGESFDPTGLTVTAVYDNGDEEVIDLADCTIAPDPLTEADTKVTISYTEDGETKSADYEGLTVTKEEAPEEPRILTSIKITGDAKKDYKEGESFDPTGLTVTAVYDNGDEEVIDLADCTIAPDPLTEADTKVTISYTEDGETKSADYEGLTVTKEEAPEEPRILTSIKITGDAKKDYKEGESFDPTGLTVTAVYDNGDEEVIDLADCTIAPDPLTEADTKVTISYTEDGETKSADYEGLTVTKEEAPEEPRILTSIKVTGDAKKDYKEGESFDPTGLTVTAVYDNGDEEVIDLADCTIAPDPLTEADTKVTISYTEDGETKSADYEGLTVTKEEAPEEPRILTSIKVTGDAKKDYKEGESFDPTGLTVT</sequence>
<dbReference type="Proteomes" id="UP001299546">
    <property type="component" value="Unassembled WGS sequence"/>
</dbReference>
<feature type="domain" description="Ig-like" evidence="2">
    <location>
        <begin position="791"/>
        <end position="861"/>
    </location>
</feature>
<accession>A0ABS8DJV1</accession>
<dbReference type="Gene3D" id="2.60.40.3630">
    <property type="match status" value="16"/>
</dbReference>
<evidence type="ECO:0000256" key="1">
    <source>
        <dbReference type="SAM" id="MobiDB-lite"/>
    </source>
</evidence>
<comment type="caution">
    <text evidence="3">The sequence shown here is derived from an EMBL/GenBank/DDBJ whole genome shotgun (WGS) entry which is preliminary data.</text>
</comment>
<gene>
    <name evidence="3" type="ORF">LIZ65_15505</name>
</gene>
<feature type="domain" description="Ig-like" evidence="2">
    <location>
        <begin position="708"/>
        <end position="769"/>
    </location>
</feature>
<dbReference type="RefSeq" id="WP_227183730.1">
    <property type="nucleotide sequence ID" value="NZ_JAJCIS010000014.1"/>
</dbReference>
<protein>
    <submittedName>
        <fullName evidence="3">Bacterial Ig-like domain-containing protein</fullName>
    </submittedName>
</protein>
<feature type="compositionally biased region" description="Acidic residues" evidence="1">
    <location>
        <begin position="57"/>
        <end position="69"/>
    </location>
</feature>
<feature type="region of interest" description="Disordered" evidence="1">
    <location>
        <begin position="56"/>
        <end position="95"/>
    </location>
</feature>
<feature type="region of interest" description="Disordered" evidence="1">
    <location>
        <begin position="1640"/>
        <end position="1662"/>
    </location>
</feature>
<feature type="domain" description="Ig-like" evidence="2">
    <location>
        <begin position="1287"/>
        <end position="1348"/>
    </location>
</feature>